<dbReference type="Proteomes" id="UP000828048">
    <property type="component" value="Chromosome 2"/>
</dbReference>
<evidence type="ECO:0000313" key="1">
    <source>
        <dbReference type="EMBL" id="KAH7833887.1"/>
    </source>
</evidence>
<evidence type="ECO:0000313" key="2">
    <source>
        <dbReference type="Proteomes" id="UP000828048"/>
    </source>
</evidence>
<organism evidence="1 2">
    <name type="scientific">Vaccinium darrowii</name>
    <dbReference type="NCBI Taxonomy" id="229202"/>
    <lineage>
        <taxon>Eukaryota</taxon>
        <taxon>Viridiplantae</taxon>
        <taxon>Streptophyta</taxon>
        <taxon>Embryophyta</taxon>
        <taxon>Tracheophyta</taxon>
        <taxon>Spermatophyta</taxon>
        <taxon>Magnoliopsida</taxon>
        <taxon>eudicotyledons</taxon>
        <taxon>Gunneridae</taxon>
        <taxon>Pentapetalae</taxon>
        <taxon>asterids</taxon>
        <taxon>Ericales</taxon>
        <taxon>Ericaceae</taxon>
        <taxon>Vaccinioideae</taxon>
        <taxon>Vaccinieae</taxon>
        <taxon>Vaccinium</taxon>
    </lineage>
</organism>
<accession>A0ACB7WZN7</accession>
<comment type="caution">
    <text evidence="1">The sequence shown here is derived from an EMBL/GenBank/DDBJ whole genome shotgun (WGS) entry which is preliminary data.</text>
</comment>
<gene>
    <name evidence="1" type="ORF">Vadar_010783</name>
</gene>
<proteinExistence type="predicted"/>
<reference evidence="1 2" key="1">
    <citation type="journal article" date="2021" name="Hortic Res">
        <title>High-quality reference genome and annotation aids understanding of berry development for evergreen blueberry (Vaccinium darrowii).</title>
        <authorList>
            <person name="Yu J."/>
            <person name="Hulse-Kemp A.M."/>
            <person name="Babiker E."/>
            <person name="Staton M."/>
        </authorList>
    </citation>
    <scope>NUCLEOTIDE SEQUENCE [LARGE SCALE GENOMIC DNA]</scope>
    <source>
        <strain evidence="2">cv. NJ 8807/NJ 8810</strain>
        <tissue evidence="1">Young leaf</tissue>
    </source>
</reference>
<sequence length="421" mass="48109">MARGKGKEQVKEVQKPPTKKAKPSSSKRPLVEEEEAEERNDVEDGNPPAIRRTSAQVIADKELDWKNLMPTRGFKNERQVDISKIGKVQYGIRHIYHNGLDFWTKPLAGYNENAVIEFYQNMKPLIDMENSANNSIVSKVGRVKVTITPDVIATYLNYVRPAPGTFNYPIGEGEDPIELDDILKVLYKDVKDYTEGDHMPGKFREDCILVNKAIHANLYPRGLDTKPTAKGGELIYVFMSDQFAFDAAEWIFRQLLDFKFNVPSTAQMPFPCMLTTLCKNAGVQGSSYNHLEELRPGVINKGTFNRSKSKSKAPSTSGTSMKVEELCTPPDDKAKPEAWYKKQFYQNVWIIKELQKGKAHRKWVRKEAREIKHRVEWQTRVSESTTEHRYEAPPEIEEEDSDDIGEMNEEGIDPGMFRADE</sequence>
<dbReference type="EMBL" id="CM037152">
    <property type="protein sequence ID" value="KAH7833887.1"/>
    <property type="molecule type" value="Genomic_DNA"/>
</dbReference>
<name>A0ACB7WZN7_9ERIC</name>
<protein>
    <submittedName>
        <fullName evidence="1">Uncharacterized protein</fullName>
    </submittedName>
</protein>
<keyword evidence="2" id="KW-1185">Reference proteome</keyword>